<gene>
    <name evidence="2" type="ORF">N0V93_008478</name>
</gene>
<reference evidence="2" key="1">
    <citation type="submission" date="2022-10" db="EMBL/GenBank/DDBJ databases">
        <title>Tapping the CABI collections for fungal endophytes: first genome assemblies for Collariella, Neodidymelliopsis, Ascochyta clinopodiicola, Didymella pomorum, Didymosphaeria variabile, Neocosmospora piperis and Neocucurbitaria cava.</title>
        <authorList>
            <person name="Hill R."/>
        </authorList>
    </citation>
    <scope>NUCLEOTIDE SEQUENCE</scope>
    <source>
        <strain evidence="2">IMI 355082</strain>
    </source>
</reference>
<evidence type="ECO:0000313" key="3">
    <source>
        <dbReference type="Proteomes" id="UP001140453"/>
    </source>
</evidence>
<proteinExistence type="predicted"/>
<evidence type="ECO:0000313" key="2">
    <source>
        <dbReference type="EMBL" id="KAJ4387875.1"/>
    </source>
</evidence>
<feature type="chain" id="PRO_5040794939" evidence="1">
    <location>
        <begin position="18"/>
        <end position="62"/>
    </location>
</feature>
<sequence>MQYSVLAFVTLFAAVMASPAKRQAAAAAGQPTVQDAAMTNQAGDVVAFDTANVYLDSVAKGL</sequence>
<dbReference type="Proteomes" id="UP001140453">
    <property type="component" value="Unassembled WGS sequence"/>
</dbReference>
<name>A0A9W8YLS8_9PEZI</name>
<keyword evidence="1" id="KW-0732">Signal</keyword>
<keyword evidence="3" id="KW-1185">Reference proteome</keyword>
<protein>
    <submittedName>
        <fullName evidence="2">Uncharacterized protein</fullName>
    </submittedName>
</protein>
<organism evidence="2 3">
    <name type="scientific">Gnomoniopsis smithogilvyi</name>
    <dbReference type="NCBI Taxonomy" id="1191159"/>
    <lineage>
        <taxon>Eukaryota</taxon>
        <taxon>Fungi</taxon>
        <taxon>Dikarya</taxon>
        <taxon>Ascomycota</taxon>
        <taxon>Pezizomycotina</taxon>
        <taxon>Sordariomycetes</taxon>
        <taxon>Sordariomycetidae</taxon>
        <taxon>Diaporthales</taxon>
        <taxon>Gnomoniaceae</taxon>
        <taxon>Gnomoniopsis</taxon>
    </lineage>
</organism>
<evidence type="ECO:0000256" key="1">
    <source>
        <dbReference type="SAM" id="SignalP"/>
    </source>
</evidence>
<feature type="signal peptide" evidence="1">
    <location>
        <begin position="1"/>
        <end position="17"/>
    </location>
</feature>
<accession>A0A9W8YLS8</accession>
<comment type="caution">
    <text evidence="2">The sequence shown here is derived from an EMBL/GenBank/DDBJ whole genome shotgun (WGS) entry which is preliminary data.</text>
</comment>
<dbReference type="AlphaFoldDB" id="A0A9W8YLS8"/>
<dbReference type="EMBL" id="JAPEVB010000005">
    <property type="protein sequence ID" value="KAJ4387875.1"/>
    <property type="molecule type" value="Genomic_DNA"/>
</dbReference>